<dbReference type="GO" id="GO:0051083">
    <property type="term" value="P:'de novo' cotranslational protein folding"/>
    <property type="evidence" value="ECO:0007669"/>
    <property type="project" value="TreeGrafter"/>
</dbReference>
<dbReference type="Pfam" id="PF05697">
    <property type="entry name" value="Trigger_N"/>
    <property type="match status" value="1"/>
</dbReference>
<dbReference type="InterPro" id="IPR036611">
    <property type="entry name" value="Trigger_fac_ribosome-bd_sf"/>
</dbReference>
<dbReference type="NCBIfam" id="TIGR00115">
    <property type="entry name" value="tig"/>
    <property type="match status" value="1"/>
</dbReference>
<dbReference type="InterPro" id="IPR005215">
    <property type="entry name" value="Trig_fac"/>
</dbReference>
<dbReference type="Gene3D" id="1.10.3120.10">
    <property type="entry name" value="Trigger factor, C-terminal domain"/>
    <property type="match status" value="1"/>
</dbReference>
<sequence>MEITRIPQEALTETIKIDVQASEYNGQVKKRLNETAAVAAIKGFRKGKVPRAIIDKMYGKSIKVEEVVKLVDQELNRFLQKEQINMLGNPIMRNPSSINWDSEDLTFEYEIGLAPEFTVDFSGTSNLTKYTIKLDDAFLNEQVARIRKQFGERTPAETVANDSELRVTFSNEEAGISNQTNISLDAFANAEVVASFIGNKVGDVVEVPTKGLFDDDHKLMDFLKVSHDQVHGLDVVVDATIESISAITDATLDQEFFDRLFGADQVHDEEEMKVKIKEDAAQQYARQTESQYVKDVTKYLIENTKFDLPEAFLIKWLAQSNDRNLSLEEAAEEYKRSENGLRYQLIEGKMLSQNNIQVTFDDIKDFASAIIRQQMAQFGNANPTDEEVNGIVMRILSNQEEVRRVSEQVVAQKISALFAEKTTPKQQEISYEDFIKVMYGEN</sequence>
<dbReference type="GO" id="GO:0015031">
    <property type="term" value="P:protein transport"/>
    <property type="evidence" value="ECO:0007669"/>
    <property type="project" value="InterPro"/>
</dbReference>
<dbReference type="InterPro" id="IPR037041">
    <property type="entry name" value="Trigger_fac_C_sf"/>
</dbReference>
<proteinExistence type="predicted"/>
<dbReference type="Proteomes" id="UP000216035">
    <property type="component" value="Unassembled WGS sequence"/>
</dbReference>
<gene>
    <name evidence="2" type="primary">tig</name>
    <name evidence="2" type="ORF">CHX27_10290</name>
</gene>
<keyword evidence="3" id="KW-1185">Reference proteome</keyword>
<dbReference type="OrthoDB" id="9767721at2"/>
<dbReference type="GO" id="GO:0043335">
    <property type="term" value="P:protein unfolding"/>
    <property type="evidence" value="ECO:0007669"/>
    <property type="project" value="TreeGrafter"/>
</dbReference>
<dbReference type="InterPro" id="IPR008881">
    <property type="entry name" value="Trigger_fac_ribosome-bd_bac"/>
</dbReference>
<dbReference type="RefSeq" id="WP_094486694.1">
    <property type="nucleotide sequence ID" value="NZ_NOXX01000205.1"/>
</dbReference>
<dbReference type="InterPro" id="IPR027304">
    <property type="entry name" value="Trigger_fact/SurA_dom_sf"/>
</dbReference>
<dbReference type="PANTHER" id="PTHR30560">
    <property type="entry name" value="TRIGGER FACTOR CHAPERONE AND PEPTIDYL-PROLYL CIS/TRANS ISOMERASE"/>
    <property type="match status" value="1"/>
</dbReference>
<dbReference type="GO" id="GO:0044183">
    <property type="term" value="F:protein folding chaperone"/>
    <property type="evidence" value="ECO:0007669"/>
    <property type="project" value="TreeGrafter"/>
</dbReference>
<evidence type="ECO:0000313" key="3">
    <source>
        <dbReference type="Proteomes" id="UP000216035"/>
    </source>
</evidence>
<feature type="domain" description="Trigger factor ribosome-binding bacterial" evidence="1">
    <location>
        <begin position="1"/>
        <end position="145"/>
    </location>
</feature>
<dbReference type="PIRSF" id="PIRSF003095">
    <property type="entry name" value="Trigger_factor"/>
    <property type="match status" value="1"/>
</dbReference>
<protein>
    <submittedName>
        <fullName evidence="2">Trigger factor</fullName>
    </submittedName>
</protein>
<dbReference type="AlphaFoldDB" id="A0A255ZPF5"/>
<organism evidence="2 3">
    <name type="scientific">Flavobacterium aurantiibacter</name>
    <dbReference type="NCBI Taxonomy" id="2023067"/>
    <lineage>
        <taxon>Bacteria</taxon>
        <taxon>Pseudomonadati</taxon>
        <taxon>Bacteroidota</taxon>
        <taxon>Flavobacteriia</taxon>
        <taxon>Flavobacteriales</taxon>
        <taxon>Flavobacteriaceae</taxon>
        <taxon>Flavobacterium</taxon>
    </lineage>
</organism>
<reference evidence="2 3" key="1">
    <citation type="submission" date="2017-07" db="EMBL/GenBank/DDBJ databases">
        <title>Flavobacterium cyanobacteriorum sp. nov., isolated from cyanobacterial aggregates in a eutrophic lake.</title>
        <authorList>
            <person name="Cai H."/>
        </authorList>
    </citation>
    <scope>NUCLEOTIDE SEQUENCE [LARGE SCALE GENOMIC DNA]</scope>
    <source>
        <strain evidence="2 3">TH167</strain>
    </source>
</reference>
<evidence type="ECO:0000259" key="1">
    <source>
        <dbReference type="Pfam" id="PF05697"/>
    </source>
</evidence>
<dbReference type="GO" id="GO:0003755">
    <property type="term" value="F:peptidyl-prolyl cis-trans isomerase activity"/>
    <property type="evidence" value="ECO:0007669"/>
    <property type="project" value="TreeGrafter"/>
</dbReference>
<dbReference type="Gene3D" id="3.30.70.1050">
    <property type="entry name" value="Trigger factor ribosome-binding domain"/>
    <property type="match status" value="1"/>
</dbReference>
<dbReference type="PANTHER" id="PTHR30560:SF3">
    <property type="entry name" value="TRIGGER FACTOR-LIKE PROTEIN TIG, CHLOROPLASTIC"/>
    <property type="match status" value="1"/>
</dbReference>
<dbReference type="SUPFAM" id="SSF109998">
    <property type="entry name" value="Triger factor/SurA peptide-binding domain-like"/>
    <property type="match status" value="1"/>
</dbReference>
<comment type="caution">
    <text evidence="2">The sequence shown here is derived from an EMBL/GenBank/DDBJ whole genome shotgun (WGS) entry which is preliminary data.</text>
</comment>
<dbReference type="GO" id="GO:0043022">
    <property type="term" value="F:ribosome binding"/>
    <property type="evidence" value="ECO:0007669"/>
    <property type="project" value="TreeGrafter"/>
</dbReference>
<dbReference type="SUPFAM" id="SSF102735">
    <property type="entry name" value="Trigger factor ribosome-binding domain"/>
    <property type="match status" value="1"/>
</dbReference>
<evidence type="ECO:0000313" key="2">
    <source>
        <dbReference type="EMBL" id="OYQ43378.1"/>
    </source>
</evidence>
<name>A0A255ZPF5_9FLAO</name>
<accession>A0A255ZPF5</accession>
<dbReference type="EMBL" id="NOXX01000205">
    <property type="protein sequence ID" value="OYQ43378.1"/>
    <property type="molecule type" value="Genomic_DNA"/>
</dbReference>